<evidence type="ECO:0000259" key="1">
    <source>
        <dbReference type="Pfam" id="PF23150"/>
    </source>
</evidence>
<name>A0A9N9R2N4_9NEOP</name>
<dbReference type="Pfam" id="PF23150">
    <property type="entry name" value="CFAP61_dimer"/>
    <property type="match status" value="1"/>
</dbReference>
<sequence length="120" mass="14261">MLQWPCRTHVKDKTYIPTWSNKYYDYYYGKRVSPSAGPCTPTVLLHCLLFDRLHNNIQGYVMETFKSGYFKIHLNNNYIVDGITCLSTEKYSLENIQYIFSLPSNVLNNVYLRYTVRFHL</sequence>
<gene>
    <name evidence="2" type="ORF">DIATSA_LOCUS5913</name>
</gene>
<dbReference type="Proteomes" id="UP001153714">
    <property type="component" value="Chromosome 19"/>
</dbReference>
<feature type="domain" description="CFAP61 dimerisation" evidence="1">
    <location>
        <begin position="55"/>
        <end position="115"/>
    </location>
</feature>
<reference evidence="2" key="1">
    <citation type="submission" date="2021-12" db="EMBL/GenBank/DDBJ databases">
        <authorList>
            <person name="King R."/>
        </authorList>
    </citation>
    <scope>NUCLEOTIDE SEQUENCE</scope>
</reference>
<dbReference type="AlphaFoldDB" id="A0A9N9R2N4"/>
<reference evidence="2" key="2">
    <citation type="submission" date="2022-10" db="EMBL/GenBank/DDBJ databases">
        <authorList>
            <consortium name="ENA_rothamsted_submissions"/>
            <consortium name="culmorum"/>
            <person name="King R."/>
        </authorList>
    </citation>
    <scope>NUCLEOTIDE SEQUENCE</scope>
</reference>
<evidence type="ECO:0000313" key="3">
    <source>
        <dbReference type="Proteomes" id="UP001153714"/>
    </source>
</evidence>
<keyword evidence="3" id="KW-1185">Reference proteome</keyword>
<protein>
    <recommendedName>
        <fullName evidence="1">CFAP61 dimerisation domain-containing protein</fullName>
    </recommendedName>
</protein>
<dbReference type="InterPro" id="IPR056299">
    <property type="entry name" value="CFAP61_dimer"/>
</dbReference>
<proteinExistence type="predicted"/>
<evidence type="ECO:0000313" key="2">
    <source>
        <dbReference type="EMBL" id="CAG9788074.1"/>
    </source>
</evidence>
<dbReference type="OrthoDB" id="382863at2759"/>
<organism evidence="2 3">
    <name type="scientific">Diatraea saccharalis</name>
    <name type="common">sugarcane borer</name>
    <dbReference type="NCBI Taxonomy" id="40085"/>
    <lineage>
        <taxon>Eukaryota</taxon>
        <taxon>Metazoa</taxon>
        <taxon>Ecdysozoa</taxon>
        <taxon>Arthropoda</taxon>
        <taxon>Hexapoda</taxon>
        <taxon>Insecta</taxon>
        <taxon>Pterygota</taxon>
        <taxon>Neoptera</taxon>
        <taxon>Endopterygota</taxon>
        <taxon>Lepidoptera</taxon>
        <taxon>Glossata</taxon>
        <taxon>Ditrysia</taxon>
        <taxon>Pyraloidea</taxon>
        <taxon>Crambidae</taxon>
        <taxon>Crambinae</taxon>
        <taxon>Diatraea</taxon>
    </lineage>
</organism>
<accession>A0A9N9R2N4</accession>
<dbReference type="EMBL" id="OU893350">
    <property type="protein sequence ID" value="CAG9788074.1"/>
    <property type="molecule type" value="Genomic_DNA"/>
</dbReference>